<evidence type="ECO:0000313" key="2">
    <source>
        <dbReference type="Proteomes" id="UP000248889"/>
    </source>
</evidence>
<protein>
    <submittedName>
        <fullName evidence="1">Uncharacterized protein</fullName>
    </submittedName>
</protein>
<dbReference type="AlphaFoldDB" id="A0A2X0I9W1"/>
<sequence>MTTPPVAPLPVWDQVMATAEGRCQCTGGCGRKHKTADQRCEHINGGFVSKHAGPVRLLAAPVDPARFTLPPHKLAQLPAGRLAAWCPTCHDGARLTAQRNHRKQLAADLAASTDVLF</sequence>
<gene>
    <name evidence="1" type="ORF">DN069_31240</name>
</gene>
<keyword evidence="2" id="KW-1185">Reference proteome</keyword>
<accession>A0A2X0I9W1</accession>
<dbReference type="Proteomes" id="UP000248889">
    <property type="component" value="Unassembled WGS sequence"/>
</dbReference>
<dbReference type="RefSeq" id="WP_111506603.1">
    <property type="nucleotide sequence ID" value="NZ_QKYN01000141.1"/>
</dbReference>
<dbReference type="EMBL" id="QKYN01000141">
    <property type="protein sequence ID" value="RAG81734.1"/>
    <property type="molecule type" value="Genomic_DNA"/>
</dbReference>
<dbReference type="OrthoDB" id="3854769at2"/>
<organism evidence="1 2">
    <name type="scientific">Streptacidiphilus pinicola</name>
    <dbReference type="NCBI Taxonomy" id="2219663"/>
    <lineage>
        <taxon>Bacteria</taxon>
        <taxon>Bacillati</taxon>
        <taxon>Actinomycetota</taxon>
        <taxon>Actinomycetes</taxon>
        <taxon>Kitasatosporales</taxon>
        <taxon>Streptomycetaceae</taxon>
        <taxon>Streptacidiphilus</taxon>
    </lineage>
</organism>
<comment type="caution">
    <text evidence="1">The sequence shown here is derived from an EMBL/GenBank/DDBJ whole genome shotgun (WGS) entry which is preliminary data.</text>
</comment>
<name>A0A2X0I9W1_9ACTN</name>
<evidence type="ECO:0000313" key="1">
    <source>
        <dbReference type="EMBL" id="RAG81734.1"/>
    </source>
</evidence>
<proteinExistence type="predicted"/>
<reference evidence="1 2" key="1">
    <citation type="submission" date="2018-06" db="EMBL/GenBank/DDBJ databases">
        <title>Streptacidiphilus pinicola sp. nov., isolated from pine grove soil.</title>
        <authorList>
            <person name="Roh S.G."/>
            <person name="Park S."/>
            <person name="Kim M.-K."/>
            <person name="Yun B.-R."/>
            <person name="Park J."/>
            <person name="Kim M.J."/>
            <person name="Kim Y.S."/>
            <person name="Kim S.B."/>
        </authorList>
    </citation>
    <scope>NUCLEOTIDE SEQUENCE [LARGE SCALE GENOMIC DNA]</scope>
    <source>
        <strain evidence="1 2">MMS16-CNU450</strain>
    </source>
</reference>